<dbReference type="Pfam" id="PF05000">
    <property type="entry name" value="RNA_pol_Rpb1_4"/>
    <property type="match status" value="1"/>
</dbReference>
<dbReference type="InterPro" id="IPR007083">
    <property type="entry name" value="RNA_pol_Rpb1_4"/>
</dbReference>
<sequence>MIQQKNRNKLNKKNCLIITEKKKYIYLTPSTKFIKNTLKKTLTNFKLNYFWNQNFDKNRLKNFVFWCFKNYGQNKTVKVLEILKHLGFQYATKAGLSLSIDDLIIPPTKSKLLIDAELITRTAMIQYKNAQITNLERFQKIIETWHITSEKMKDDMIYHFKTTNIFNPLYMMAFSGARGNVSQVRQLVGMRGLMANPQGQILDFPIQSNFREGLTLTEYVISCYGARKGVVDTALRTANAGYLTRRLVDVAQHIIISNFDCGTNRGLIISEMKQGHKLLFSLRQRLLGRVLAKDVQSGDLLIAKKNEEISDNLSEIIASIVKTVIIRSPLTCKTTQFICQLCYGWSLAEGKLVGVGETVGIIAAQSIGEPGTQLTMRTFHTGGVFAGELLDQLIAPFDGIIKYNIYIPGNMIRTPQGKIAFLTRIESQFILLSSSNSNQKTSYTIPPYTILFIRNGETVAKNQLIAQLCTFSPSFKNSSDFIEYKIYSDLEGEIKSTNLKVLKKITEINDIMHQSVEWGYIWILSGKIYQLPFHSIGRLPFESNFQQKNYFFPIKGDFLTNSSILSEILWINNIENLRLTFEQKTFFYAKFTNNKEIYINNWNKTNYQWLKKWKTISKISCLNNLNKSIKQFNNTFKNKLLVQNSCINIYSKNLLLFLTIDKIRYKKLGYFLFLKKNFKNIDLVKTKKKYILRNTFKKVNFDLQSAQKKSKSRFASSSFDNQFFIPIGLESNSVRNQDLITSPKFFYQKLSNMFFEWFPTQQNQLGSGFIKLSEILLFKNKNQLKKEIRKKQQKNVKFQRNLLLLTFTKQKQKKLTEFNKIHQSFQNYAIRSYPASQYVIHKSLCLNQFNDEKKIKYLNSNYSFIFFYLRPFIQCAKQQLSQLKFIKTKNYFDNLLSFSVNKTSKKKKTRSRFAEELIQLKGNKFALFKRYTTSLRKKFDLKKQLINHKIFQKLCKYESNKYFRFISKNIKKDQLIKFKLKNKLKLLKVFNLNKKNSFLNKNKKNPLKKYISLNPISFLYTIISINNFLVKKNIYYKLQFIQFLKHQNKSYSALFHHQVQYNYFFTVLNINYLIKKLFYYLNIEQTNNKKFKRYTASRRRVPVSYIFSSFFQKFSNIFISVYNLPTTYGKNNIFSYKYICNQFSYINLQNIVYKQKVLLFKKLISKNYFTKLKENSNIKNLKNFHSSFSYYIIKNQFRFVPLFQKKSVYQLENIYKKEIKPLSDYNIYKQKVLFIKQFNKNFISYLIKELNAEKNILNSKILVRLDDGAMQNRTLAKQYTVYTSFQKLIRQIKKQKNSIELNNGAKRNNHIFKKLNYLRVLFKQLIQFSNYIFKKKKQKLKCLKNYDYKQKNTEKIKFNNFTILNSIFYKKSVPILLIKYKKKELNSLRASLHPISIFNHFLIRKTSTKKKQNNMMLVNEKDYLINNLKNQSILKSYLIKLNSLNNIVINSYFKLISFKWLQIKKVIRKKKKFNPIFFKRLEFSKFINKNLIISNDKIQQNILKEELSMKLNSVQHNENKQKKKLPKNSKNKISTTSEEKLLLYSRFSLIPKEYSKVYKKQISFLIFNPQQKILFNPFYTLLEIQFCFLWNSNNLSLFQNYFFFIKKKSVYTRKLKLKKTIKLLTLKNFLNIKKLETNKNILSKKNYLQKNNKFIFNLFQNLFNKEIQLFKNNRQGKFIPFELKNCYGLLKFNKKNPTIKQSGMQWTRHKLSTIKNIFHLSKKSKILLNKKWELLQNKKEVVITSQPGWVCKPIKNQNIQSNYSNSPLKQIGPQHLLNQFLEQKLQYNSFKGMHYIRSFNSISISYKFCEKNLIWLNYTFLKMIELVKNFSKKYYVINNLSIFSLHLFSSALCYAQYNQNLQIIKNKKENAKKVNNYYWLINKKSRFLKLSQSNKSLRGKVNSFKHFKNNYQITNGINKSDHLFFIVKVHEFVMNNYQNLSYFSNTNLLFLSKKNLFKISEKKYQANIGQIPLKNGLILKSQYHSIILNKQKLSQKLISKFANLETTFEQYFGIPSNKFSNILNKKNYFKINNDSSSKNFSTELALFNDNLHKNNKIINSNNFQNINTKYKIFKSQKSLKIFRYFLGSSIPITFDFSFKSSDICWNYFPNSNLSNLKFEKKMLSTNFLTYLIFKNKILNQIQLKKPKKFDSNPAIFINVFNCIKMLLRQPCIDWSAIQPLNMGYKKNIFLAPTKTLLLLSPQNDLGSNNPIALTKIFSGMKGEILYSLKNKKYKKILSKSPTGSKTANKFLFNEQKSERSLFLTKSDQICLKFKNEEKSPSDDLNNELNFLKKFNIFKNHKHIRGLKIFQIKSAKQIILIFKILQKIHNNCQFINQSIKMDLGLFIFQGDLLNTFYSNSNISNDNIENNINNKKTIKKQKNYMKSIIVNHSGQIIHLNQYKLTLRKGQPIFFSPNCIFHSYNSDFIEQNKPVLSLPYQQLKTGDIVQGIPKIEQLFEARLTFAGKLEYDNLTNILEIIFQTYKNKLTLKLAVRRSIELVQMIIVNSIQRIYRSQGVNISDKHLEIIVKQMTKKVEIIDSGQSGFLVGEHFDLDVVELWNSKLSKIKHVKYKPLILGISKASLQTDSFLSAASFQYTTRILSQAAFFKKRDFLKGLKENIIVGNIIPAGTGYLGNIEDLFETN</sequence>
<dbReference type="RefSeq" id="YP_009310787.1">
    <property type="nucleotide sequence ID" value="NC_031510.1"/>
</dbReference>
<evidence type="ECO:0000256" key="7">
    <source>
        <dbReference type="ARBA" id="ARBA00023163"/>
    </source>
</evidence>
<keyword evidence="4 8" id="KW-0548">Nucleotidyltransferase</keyword>
<feature type="binding site" evidence="8">
    <location>
        <position position="332"/>
    </location>
    <ligand>
        <name>Zn(2+)</name>
        <dbReference type="ChEBI" id="CHEBI:29105"/>
    </ligand>
</feature>
<comment type="subunit">
    <text evidence="8">In plastids the minimal PEP RNA polymerase catalytic core is composed of four subunits: alpha, beta, beta', and beta''. When a (nuclear-encoded) sigma factor is associated with the core the holoenzyme is formed, which can initiate transcription.</text>
</comment>
<dbReference type="InterPro" id="IPR038120">
    <property type="entry name" value="Rpb1_funnel_sf"/>
</dbReference>
<evidence type="ECO:0000256" key="3">
    <source>
        <dbReference type="ARBA" id="ARBA00022679"/>
    </source>
</evidence>
<accession>A0A1D8GX88</accession>
<dbReference type="Gene3D" id="1.10.274.100">
    <property type="entry name" value="RNA polymerase Rpb1, domain 3"/>
    <property type="match status" value="1"/>
</dbReference>
<dbReference type="EC" id="2.7.7.6" evidence="8"/>
<gene>
    <name evidence="8 11" type="primary">rpoC2</name>
</gene>
<comment type="function">
    <text evidence="8">DNA-dependent RNA polymerase catalyzes the transcription of DNA into RNA using the four ribonucleoside triphosphates as substrates.</text>
</comment>
<evidence type="ECO:0000256" key="1">
    <source>
        <dbReference type="ARBA" id="ARBA00022478"/>
    </source>
</evidence>
<name>A0A1D8GX88_9CHLO</name>
<feature type="domain" description="RNA polymerase Rpb1" evidence="9">
    <location>
        <begin position="213"/>
        <end position="603"/>
    </location>
</feature>
<proteinExistence type="inferred from homology"/>
<comment type="catalytic activity">
    <reaction evidence="8">
        <text>RNA(n) + a ribonucleoside 5'-triphosphate = RNA(n+1) + diphosphate</text>
        <dbReference type="Rhea" id="RHEA:21248"/>
        <dbReference type="Rhea" id="RHEA-COMP:14527"/>
        <dbReference type="Rhea" id="RHEA-COMP:17342"/>
        <dbReference type="ChEBI" id="CHEBI:33019"/>
        <dbReference type="ChEBI" id="CHEBI:61557"/>
        <dbReference type="ChEBI" id="CHEBI:140395"/>
        <dbReference type="EC" id="2.7.7.6"/>
    </reaction>
</comment>
<reference evidence="11" key="1">
    <citation type="submission" date="2016-07" db="EMBL/GenBank/DDBJ databases">
        <title>Proliferation of group II introns in the chloroplast genome of the green alga Oedocladium carolinianum (Chlorophyceae).</title>
        <authorList>
            <person name="Brouard J.-S."/>
            <person name="Turmel M."/>
            <person name="Otis C."/>
            <person name="Lemieux C."/>
        </authorList>
    </citation>
    <scope>NUCLEOTIDE SEQUENCE</scope>
</reference>
<dbReference type="GO" id="GO:0009507">
    <property type="term" value="C:chloroplast"/>
    <property type="evidence" value="ECO:0007669"/>
    <property type="project" value="UniProtKB-SubCell"/>
</dbReference>
<dbReference type="Pfam" id="PF04998">
    <property type="entry name" value="RNA_pol_Rpb1_5"/>
    <property type="match status" value="1"/>
</dbReference>
<evidence type="ECO:0000256" key="4">
    <source>
        <dbReference type="ARBA" id="ARBA00022695"/>
    </source>
</evidence>
<dbReference type="GO" id="GO:0003899">
    <property type="term" value="F:DNA-directed RNA polymerase activity"/>
    <property type="evidence" value="ECO:0007669"/>
    <property type="project" value="UniProtKB-UniRule"/>
</dbReference>
<dbReference type="InterPro" id="IPR007081">
    <property type="entry name" value="RNA_pol_Rpb1_5"/>
</dbReference>
<comment type="cofactor">
    <cofactor evidence="8">
        <name>Zn(2+)</name>
        <dbReference type="ChEBI" id="CHEBI:29105"/>
    </cofactor>
    <text evidence="8">Binds 1 Zn(2+) ion per subunit.</text>
</comment>
<dbReference type="PANTHER" id="PTHR19376">
    <property type="entry name" value="DNA-DIRECTED RNA POLYMERASE"/>
    <property type="match status" value="1"/>
</dbReference>
<feature type="domain" description="RNA polymerase Rpb1" evidence="10">
    <location>
        <begin position="132"/>
        <end position="204"/>
    </location>
</feature>
<keyword evidence="7 8" id="KW-0804">Transcription</keyword>
<dbReference type="HAMAP" id="MF_01324">
    <property type="entry name" value="RNApol_bact_RpoC2"/>
    <property type="match status" value="1"/>
</dbReference>
<keyword evidence="11" id="KW-0150">Chloroplast</keyword>
<dbReference type="Gene3D" id="1.10.1790.20">
    <property type="match status" value="1"/>
</dbReference>
<evidence type="ECO:0000256" key="8">
    <source>
        <dbReference type="HAMAP-Rule" id="MF_01324"/>
    </source>
</evidence>
<dbReference type="InterPro" id="IPR045867">
    <property type="entry name" value="DNA-dir_RpoC_beta_prime"/>
</dbReference>
<dbReference type="GO" id="GO:0008270">
    <property type="term" value="F:zinc ion binding"/>
    <property type="evidence" value="ECO:0007669"/>
    <property type="project" value="UniProtKB-UniRule"/>
</dbReference>
<dbReference type="GO" id="GO:0006351">
    <property type="term" value="P:DNA-templated transcription"/>
    <property type="evidence" value="ECO:0007669"/>
    <property type="project" value="UniProtKB-UniRule"/>
</dbReference>
<dbReference type="PANTHER" id="PTHR19376:SF68">
    <property type="entry name" value="DNA-DIRECTED RNA POLYMERASE SUBUNIT BETA"/>
    <property type="match status" value="1"/>
</dbReference>
<dbReference type="NCBIfam" id="TIGR02388">
    <property type="entry name" value="rpoC2_cyan"/>
    <property type="match status" value="1"/>
</dbReference>
<dbReference type="EMBL" id="KX507373">
    <property type="protein sequence ID" value="AOT84326.1"/>
    <property type="molecule type" value="Genomic_DNA"/>
</dbReference>
<feature type="binding site" evidence="8">
    <location>
        <position position="261"/>
    </location>
    <ligand>
        <name>Zn(2+)</name>
        <dbReference type="ChEBI" id="CHEBI:29105"/>
    </ligand>
</feature>
<feature type="binding site" evidence="8">
    <location>
        <position position="339"/>
    </location>
    <ligand>
        <name>Zn(2+)</name>
        <dbReference type="ChEBI" id="CHEBI:29105"/>
    </ligand>
</feature>
<keyword evidence="6 8" id="KW-0862">Zinc</keyword>
<dbReference type="GeneID" id="29991645"/>
<evidence type="ECO:0000259" key="10">
    <source>
        <dbReference type="Pfam" id="PF05000"/>
    </source>
</evidence>
<evidence type="ECO:0000256" key="6">
    <source>
        <dbReference type="ARBA" id="ARBA00022833"/>
    </source>
</evidence>
<dbReference type="GO" id="GO:0000428">
    <property type="term" value="C:DNA-directed RNA polymerase complex"/>
    <property type="evidence" value="ECO:0007669"/>
    <property type="project" value="UniProtKB-KW"/>
</dbReference>
<dbReference type="GO" id="GO:0003677">
    <property type="term" value="F:DNA binding"/>
    <property type="evidence" value="ECO:0007669"/>
    <property type="project" value="UniProtKB-UniRule"/>
</dbReference>
<dbReference type="CDD" id="cd02655">
    <property type="entry name" value="RNAP_beta'_C"/>
    <property type="match status" value="1"/>
</dbReference>
<feature type="binding site" evidence="8">
    <location>
        <position position="342"/>
    </location>
    <ligand>
        <name>Zn(2+)</name>
        <dbReference type="ChEBI" id="CHEBI:29105"/>
    </ligand>
</feature>
<keyword evidence="5 8" id="KW-0479">Metal-binding</keyword>
<dbReference type="Gene3D" id="1.10.132.30">
    <property type="match status" value="1"/>
</dbReference>
<keyword evidence="3 8" id="KW-0808">Transferase</keyword>
<dbReference type="SUPFAM" id="SSF64484">
    <property type="entry name" value="beta and beta-prime subunits of DNA dependent RNA-polymerase"/>
    <property type="match status" value="3"/>
</dbReference>
<dbReference type="Gene3D" id="1.10.150.390">
    <property type="match status" value="1"/>
</dbReference>
<evidence type="ECO:0000256" key="5">
    <source>
        <dbReference type="ARBA" id="ARBA00022723"/>
    </source>
</evidence>
<protein>
    <recommendedName>
        <fullName evidence="8">DNA-directed RNA polymerase subunit beta''</fullName>
        <ecNumber evidence="8">2.7.7.6</ecNumber>
    </recommendedName>
    <alternativeName>
        <fullName evidence="8">PEP</fullName>
    </alternativeName>
    <alternativeName>
        <fullName evidence="8">Plastid-encoded RNA polymerase subunit beta''</fullName>
        <shortName evidence="8">RNA polymerase subunit beta''</shortName>
    </alternativeName>
</protein>
<keyword evidence="1 8" id="KW-0240">DNA-directed RNA polymerase</keyword>
<comment type="similarity">
    <text evidence="8">Belongs to the RNA polymerase beta' chain family. RpoC2 subfamily.</text>
</comment>
<evidence type="ECO:0000313" key="11">
    <source>
        <dbReference type="EMBL" id="AOT84326.1"/>
    </source>
</evidence>
<organism evidence="11">
    <name type="scientific">Oedocladium carolinianum</name>
    <dbReference type="NCBI Taxonomy" id="55992"/>
    <lineage>
        <taxon>Eukaryota</taxon>
        <taxon>Viridiplantae</taxon>
        <taxon>Chlorophyta</taxon>
        <taxon>core chlorophytes</taxon>
        <taxon>Chlorophyceae</taxon>
        <taxon>OCC clade</taxon>
        <taxon>Oedogoniales</taxon>
        <taxon>Oedogoniaceae</taxon>
        <taxon>Oedocladium</taxon>
    </lineage>
</organism>
<evidence type="ECO:0000259" key="9">
    <source>
        <dbReference type="Pfam" id="PF04998"/>
    </source>
</evidence>
<dbReference type="InterPro" id="IPR012756">
    <property type="entry name" value="DNA-dir_RpoC2_beta_pp"/>
</dbReference>
<comment type="subcellular location">
    <subcellularLocation>
        <location evidence="8">Plastid</location>
        <location evidence="8">Chloroplast</location>
    </subcellularLocation>
</comment>
<dbReference type="InterPro" id="IPR042102">
    <property type="entry name" value="RNA_pol_Rpb1_3_sf"/>
</dbReference>
<geneLocation type="chloroplast" evidence="11"/>
<evidence type="ECO:0000256" key="2">
    <source>
        <dbReference type="ARBA" id="ARBA00022640"/>
    </source>
</evidence>
<keyword evidence="2 11" id="KW-0934">Plastid</keyword>